<feature type="transmembrane region" description="Helical" evidence="2">
    <location>
        <begin position="256"/>
        <end position="273"/>
    </location>
</feature>
<name>A0A517P191_9BACT</name>
<keyword evidence="5" id="KW-1185">Reference proteome</keyword>
<keyword evidence="2" id="KW-1133">Transmembrane helix</keyword>
<dbReference type="Pfam" id="PF20604">
    <property type="entry name" value="DUF6798"/>
    <property type="match status" value="1"/>
</dbReference>
<feature type="transmembrane region" description="Helical" evidence="2">
    <location>
        <begin position="329"/>
        <end position="351"/>
    </location>
</feature>
<evidence type="ECO:0000256" key="2">
    <source>
        <dbReference type="SAM" id="Phobius"/>
    </source>
</evidence>
<feature type="transmembrane region" description="Helical" evidence="2">
    <location>
        <begin position="106"/>
        <end position="123"/>
    </location>
</feature>
<feature type="transmembrane region" description="Helical" evidence="2">
    <location>
        <begin position="77"/>
        <end position="99"/>
    </location>
</feature>
<accession>A0A517P191</accession>
<dbReference type="Proteomes" id="UP000319817">
    <property type="component" value="Chromosome"/>
</dbReference>
<keyword evidence="2" id="KW-0472">Membrane</keyword>
<feature type="region of interest" description="Disordered" evidence="1">
    <location>
        <begin position="369"/>
        <end position="391"/>
    </location>
</feature>
<dbReference type="InterPro" id="IPR046477">
    <property type="entry name" value="DUF6798"/>
</dbReference>
<evidence type="ECO:0000256" key="1">
    <source>
        <dbReference type="SAM" id="MobiDB-lite"/>
    </source>
</evidence>
<protein>
    <recommendedName>
        <fullName evidence="3">DUF6798 domain-containing protein</fullName>
    </recommendedName>
</protein>
<feature type="transmembrane region" description="Helical" evidence="2">
    <location>
        <begin position="12"/>
        <end position="28"/>
    </location>
</feature>
<feature type="domain" description="DUF6798" evidence="3">
    <location>
        <begin position="446"/>
        <end position="506"/>
    </location>
</feature>
<feature type="transmembrane region" description="Helical" evidence="2">
    <location>
        <begin position="163"/>
        <end position="190"/>
    </location>
</feature>
<dbReference type="RefSeq" id="WP_419189349.1">
    <property type="nucleotide sequence ID" value="NZ_CP036526.1"/>
</dbReference>
<evidence type="ECO:0000313" key="4">
    <source>
        <dbReference type="EMBL" id="QDT13142.1"/>
    </source>
</evidence>
<proteinExistence type="predicted"/>
<feature type="transmembrane region" description="Helical" evidence="2">
    <location>
        <begin position="293"/>
        <end position="317"/>
    </location>
</feature>
<evidence type="ECO:0000259" key="3">
    <source>
        <dbReference type="Pfam" id="PF20604"/>
    </source>
</evidence>
<dbReference type="EMBL" id="CP036526">
    <property type="protein sequence ID" value="QDT13142.1"/>
    <property type="molecule type" value="Genomic_DNA"/>
</dbReference>
<keyword evidence="2" id="KW-0812">Transmembrane</keyword>
<reference evidence="4 5" key="1">
    <citation type="submission" date="2019-02" db="EMBL/GenBank/DDBJ databases">
        <title>Deep-cultivation of Planctomycetes and their phenomic and genomic characterization uncovers novel biology.</title>
        <authorList>
            <person name="Wiegand S."/>
            <person name="Jogler M."/>
            <person name="Boedeker C."/>
            <person name="Pinto D."/>
            <person name="Vollmers J."/>
            <person name="Rivas-Marin E."/>
            <person name="Kohn T."/>
            <person name="Peeters S.H."/>
            <person name="Heuer A."/>
            <person name="Rast P."/>
            <person name="Oberbeckmann S."/>
            <person name="Bunk B."/>
            <person name="Jeske O."/>
            <person name="Meyerdierks A."/>
            <person name="Storesund J.E."/>
            <person name="Kallscheuer N."/>
            <person name="Luecker S."/>
            <person name="Lage O.M."/>
            <person name="Pohl T."/>
            <person name="Merkel B.J."/>
            <person name="Hornburger P."/>
            <person name="Mueller R.-W."/>
            <person name="Bruemmer F."/>
            <person name="Labrenz M."/>
            <person name="Spormann A.M."/>
            <person name="Op den Camp H."/>
            <person name="Overmann J."/>
            <person name="Amann R."/>
            <person name="Jetten M.S.M."/>
            <person name="Mascher T."/>
            <person name="Medema M.H."/>
            <person name="Devos D.P."/>
            <person name="Kaster A.-K."/>
            <person name="Ovreas L."/>
            <person name="Rohde M."/>
            <person name="Galperin M.Y."/>
            <person name="Jogler C."/>
        </authorList>
    </citation>
    <scope>NUCLEOTIDE SEQUENCE [LARGE SCALE GENOMIC DNA]</scope>
    <source>
        <strain evidence="4 5">K23_9</strain>
    </source>
</reference>
<dbReference type="AlphaFoldDB" id="A0A517P191"/>
<feature type="transmembrane region" description="Helical" evidence="2">
    <location>
        <begin position="202"/>
        <end position="223"/>
    </location>
</feature>
<gene>
    <name evidence="4" type="ORF">K239x_51590</name>
</gene>
<organism evidence="4 5">
    <name type="scientific">Stieleria marina</name>
    <dbReference type="NCBI Taxonomy" id="1930275"/>
    <lineage>
        <taxon>Bacteria</taxon>
        <taxon>Pseudomonadati</taxon>
        <taxon>Planctomycetota</taxon>
        <taxon>Planctomycetia</taxon>
        <taxon>Pirellulales</taxon>
        <taxon>Pirellulaceae</taxon>
        <taxon>Stieleria</taxon>
    </lineage>
</organism>
<evidence type="ECO:0000313" key="5">
    <source>
        <dbReference type="Proteomes" id="UP000319817"/>
    </source>
</evidence>
<sequence>MPTKESSTKLRTIVEIVLLTLLFFVYAGDMAPMVNEAHYLVKAKNFWDAAWCQNDLFTASGKAHTTFYFLFGWPTKFLSLSATAWIGRVAGWLLLAFGLQRLTARVIPGEFASMVVAIIWIAGVEHGNLAGEWVVGGIEAKVPAYGFVLLALSEMVDRRWNRVWQLLGIASAFHVLSGGWSVIAASLAWLMTEHKRPDGKAFFTPALFVGGAIALFGLVPAFYLTIGVPREDTVAAAEIYSYFRIKHHLLPADFQIWWFVRHGILIALTVMLYTLTLKSASAIPDSQRQQLRLLLWFTMGAVLIAFAGLVVGSLPAYAPELAAKLLRYYWFRLTDAIVPLMLAILAASAVYRQPIFFCKPADSASTDAASAIKSPTNGASKNGPPITPKPSHWGNTGSWLVLLASATFFAMSTIKRSHLGIPPSASHKLLGWAPDATVQQQRAGFADWLAVCDWVRESTAKDEVLLTPRHQQSFKWYAERAEIVNWKDVPQDAESLLEWDHRFADVFPRRLGRVRVTIKYADLKRYRDKYGVRFMVVDRRITGPNLPLVQLYPVGKEINATYAVYELPHADR</sequence>